<dbReference type="WBParaSite" id="Csp11.Scaffold485.g1924.t1">
    <property type="protein sequence ID" value="Csp11.Scaffold485.g1924.t1"/>
    <property type="gene ID" value="Csp11.Scaffold485.g1924"/>
</dbReference>
<name>A0A1I7T745_9PELO</name>
<dbReference type="PANTHER" id="PTHR46060:SF1">
    <property type="entry name" value="MARINER MOS1 TRANSPOSASE-LIKE PROTEIN"/>
    <property type="match status" value="1"/>
</dbReference>
<organism evidence="1 3">
    <name type="scientific">Caenorhabditis tropicalis</name>
    <dbReference type="NCBI Taxonomy" id="1561998"/>
    <lineage>
        <taxon>Eukaryota</taxon>
        <taxon>Metazoa</taxon>
        <taxon>Ecdysozoa</taxon>
        <taxon>Nematoda</taxon>
        <taxon>Chromadorea</taxon>
        <taxon>Rhabditida</taxon>
        <taxon>Rhabditina</taxon>
        <taxon>Rhabditomorpha</taxon>
        <taxon>Rhabditoidea</taxon>
        <taxon>Rhabditidae</taxon>
        <taxon>Peloderinae</taxon>
        <taxon>Caenorhabditis</taxon>
    </lineage>
</organism>
<dbReference type="WBParaSite" id="Csp11.Scaffold526.g3059.t1">
    <property type="protein sequence ID" value="Csp11.Scaffold526.g3059.t1"/>
    <property type="gene ID" value="Csp11.Scaffold526.g3059"/>
</dbReference>
<dbReference type="PANTHER" id="PTHR46060">
    <property type="entry name" value="MARINER MOS1 TRANSPOSASE-LIKE PROTEIN"/>
    <property type="match status" value="1"/>
</dbReference>
<evidence type="ECO:0000313" key="3">
    <source>
        <dbReference type="WBParaSite" id="Csp11.Scaffold526.g3059.t1"/>
    </source>
</evidence>
<dbReference type="AlphaFoldDB" id="A0A1I7T745"/>
<keyword evidence="1" id="KW-1185">Reference proteome</keyword>
<dbReference type="InterPro" id="IPR036397">
    <property type="entry name" value="RNaseH_sf"/>
</dbReference>
<dbReference type="InterPro" id="IPR001888">
    <property type="entry name" value="Transposase_1"/>
</dbReference>
<dbReference type="Gene3D" id="3.30.420.10">
    <property type="entry name" value="Ribonuclease H-like superfamily/Ribonuclease H"/>
    <property type="match status" value="1"/>
</dbReference>
<dbReference type="Pfam" id="PF01359">
    <property type="entry name" value="Transposase_1"/>
    <property type="match status" value="1"/>
</dbReference>
<dbReference type="InterPro" id="IPR052709">
    <property type="entry name" value="Transposase-MT_Hybrid"/>
</dbReference>
<evidence type="ECO:0000313" key="2">
    <source>
        <dbReference type="WBParaSite" id="Csp11.Scaffold485.g1924.t1"/>
    </source>
</evidence>
<dbReference type="STRING" id="1561998.A0A1I7T745"/>
<sequence>MLCVWWNSKGLVYFELLESCQTVTADLYRRQLDHVNKALRRQGVVTTSTKMFHDSACSHVAKITAQKIEKLDLEVLPYAPYSPDTALSDFYLSRLMQPSLAERHFKNHDEVEK</sequence>
<proteinExistence type="predicted"/>
<evidence type="ECO:0000313" key="1">
    <source>
        <dbReference type="Proteomes" id="UP000095282"/>
    </source>
</evidence>
<reference evidence="2 3" key="1">
    <citation type="submission" date="2016-11" db="UniProtKB">
        <authorList>
            <consortium name="WormBaseParasite"/>
        </authorList>
    </citation>
    <scope>IDENTIFICATION</scope>
</reference>
<accession>A0A1I7T745</accession>
<protein>
    <submittedName>
        <fullName evidence="2 3">Mariner Mos1 transposase</fullName>
    </submittedName>
</protein>
<dbReference type="Proteomes" id="UP000095282">
    <property type="component" value="Unplaced"/>
</dbReference>
<dbReference type="GO" id="GO:0003676">
    <property type="term" value="F:nucleic acid binding"/>
    <property type="evidence" value="ECO:0007669"/>
    <property type="project" value="InterPro"/>
</dbReference>